<feature type="compositionally biased region" description="Polar residues" evidence="1">
    <location>
        <begin position="31"/>
        <end position="45"/>
    </location>
</feature>
<dbReference type="EnsemblMetazoa" id="Aqu2.1.11521_001">
    <property type="protein sequence ID" value="Aqu2.1.11521_001"/>
    <property type="gene ID" value="Aqu2.1.11521"/>
</dbReference>
<sequence length="135" mass="14677">MAHSSNHSKTDDGDSKSDTIDENKLQHLGLSLNSPVDTTEPSTGSHARHLLNTRECTTQDTGSPSYNTIKDGCFTAQVSQKQSEKRPDKRETKGVASNVKFEASVTSPNVSATFTPLHPTLDIPLSQYAKSVVYK</sequence>
<feature type="compositionally biased region" description="Basic and acidic residues" evidence="1">
    <location>
        <begin position="8"/>
        <end position="25"/>
    </location>
</feature>
<proteinExistence type="predicted"/>
<protein>
    <submittedName>
        <fullName evidence="2">Uncharacterized protein</fullName>
    </submittedName>
</protein>
<evidence type="ECO:0000256" key="1">
    <source>
        <dbReference type="SAM" id="MobiDB-lite"/>
    </source>
</evidence>
<organism evidence="2">
    <name type="scientific">Amphimedon queenslandica</name>
    <name type="common">Sponge</name>
    <dbReference type="NCBI Taxonomy" id="400682"/>
    <lineage>
        <taxon>Eukaryota</taxon>
        <taxon>Metazoa</taxon>
        <taxon>Porifera</taxon>
        <taxon>Demospongiae</taxon>
        <taxon>Heteroscleromorpha</taxon>
        <taxon>Haplosclerida</taxon>
        <taxon>Niphatidae</taxon>
        <taxon>Amphimedon</taxon>
    </lineage>
</organism>
<evidence type="ECO:0000313" key="2">
    <source>
        <dbReference type="EnsemblMetazoa" id="Aqu2.1.11521_001"/>
    </source>
</evidence>
<accession>A0A1X7TAE2</accession>
<feature type="region of interest" description="Disordered" evidence="1">
    <location>
        <begin position="1"/>
        <end position="65"/>
    </location>
</feature>
<name>A0A1X7TAE2_AMPQE</name>
<feature type="compositionally biased region" description="Polar residues" evidence="1">
    <location>
        <begin position="54"/>
        <end position="65"/>
    </location>
</feature>
<reference evidence="2" key="1">
    <citation type="submission" date="2017-05" db="UniProtKB">
        <authorList>
            <consortium name="EnsemblMetazoa"/>
        </authorList>
    </citation>
    <scope>IDENTIFICATION</scope>
</reference>
<dbReference type="InParanoid" id="A0A1X7TAE2"/>
<dbReference type="AlphaFoldDB" id="A0A1X7TAE2"/>